<feature type="domain" description="4Fe-4S ferredoxin-type" evidence="8">
    <location>
        <begin position="301"/>
        <end position="331"/>
    </location>
</feature>
<dbReference type="SUPFAM" id="SSF100950">
    <property type="entry name" value="NagB/RpiA/CoA transferase-like"/>
    <property type="match status" value="1"/>
</dbReference>
<keyword evidence="6" id="KW-0408">Iron</keyword>
<dbReference type="RefSeq" id="WP_043063882.1">
    <property type="nucleotide sequence ID" value="NZ_BJOA01000074.1"/>
</dbReference>
<keyword evidence="1" id="KW-0813">Transport</keyword>
<dbReference type="GO" id="GO:0006089">
    <property type="term" value="P:lactate metabolic process"/>
    <property type="evidence" value="ECO:0007669"/>
    <property type="project" value="InterPro"/>
</dbReference>
<dbReference type="GO" id="GO:0051539">
    <property type="term" value="F:4 iron, 4 sulfur cluster binding"/>
    <property type="evidence" value="ECO:0007669"/>
    <property type="project" value="UniProtKB-KW"/>
</dbReference>
<gene>
    <name evidence="9" type="ORF">AF333_00395</name>
    <name evidence="10" type="ORF">SAMN04487909_105210</name>
</gene>
<dbReference type="GO" id="GO:0046872">
    <property type="term" value="F:metal ion binding"/>
    <property type="evidence" value="ECO:0007669"/>
    <property type="project" value="UniProtKB-KW"/>
</dbReference>
<dbReference type="STRING" id="47500.AF333_00395"/>
<dbReference type="Pfam" id="PF02589">
    <property type="entry name" value="LUD_dom"/>
    <property type="match status" value="1"/>
</dbReference>
<dbReference type="NCBIfam" id="TIGR00273">
    <property type="entry name" value="LutB/LldF family L-lactate oxidation iron-sulfur protein"/>
    <property type="match status" value="1"/>
</dbReference>
<dbReference type="InterPro" id="IPR024185">
    <property type="entry name" value="FTHF_cligase-like_sf"/>
</dbReference>
<dbReference type="InterPro" id="IPR017900">
    <property type="entry name" value="4Fe4S_Fe_S_CS"/>
</dbReference>
<dbReference type="InterPro" id="IPR003741">
    <property type="entry name" value="LUD_dom"/>
</dbReference>
<evidence type="ECO:0000256" key="4">
    <source>
        <dbReference type="ARBA" id="ARBA00022737"/>
    </source>
</evidence>
<dbReference type="SUPFAM" id="SSF46548">
    <property type="entry name" value="alpha-helical ferredoxin"/>
    <property type="match status" value="1"/>
</dbReference>
<evidence type="ECO:0000256" key="2">
    <source>
        <dbReference type="ARBA" id="ARBA00022485"/>
    </source>
</evidence>
<evidence type="ECO:0000256" key="1">
    <source>
        <dbReference type="ARBA" id="ARBA00022448"/>
    </source>
</evidence>
<proteinExistence type="predicted"/>
<dbReference type="EMBL" id="LGUG01000002">
    <property type="protein sequence ID" value="KON99236.1"/>
    <property type="molecule type" value="Genomic_DNA"/>
</dbReference>
<reference evidence="10 12" key="2">
    <citation type="submission" date="2016-10" db="EMBL/GenBank/DDBJ databases">
        <authorList>
            <person name="de Groot N.N."/>
        </authorList>
    </citation>
    <scope>NUCLEOTIDE SEQUENCE [LARGE SCALE GENOMIC DNA]</scope>
    <source>
        <strain evidence="10 12">DSM 2895</strain>
    </source>
</reference>
<dbReference type="Gene3D" id="1.10.1060.10">
    <property type="entry name" value="Alpha-helical ferredoxin"/>
    <property type="match status" value="1"/>
</dbReference>
<dbReference type="Pfam" id="PF13183">
    <property type="entry name" value="Fer4_8"/>
    <property type="match status" value="1"/>
</dbReference>
<dbReference type="PROSITE" id="PS00198">
    <property type="entry name" value="4FE4S_FER_1"/>
    <property type="match status" value="1"/>
</dbReference>
<evidence type="ECO:0000313" key="10">
    <source>
        <dbReference type="EMBL" id="SDI58919.1"/>
    </source>
</evidence>
<dbReference type="GeneID" id="42303675"/>
<evidence type="ECO:0000256" key="7">
    <source>
        <dbReference type="ARBA" id="ARBA00023014"/>
    </source>
</evidence>
<sequence length="473" mass="52416">MSVQPLEFFGRVNKALIDEQLRKAVPFTQDRLRDGRFQAADELGNVEEWRDLAAQIRMHTIENLDSYLEQLTDNVVQNGGHVHFASTAGDAVAHVLRIAKENNARSIIKSKSMVSEEIHLNKHLESEGLRVIESDLGEYIIQLAGETPSHLIAPAIHKTRAQVAELFSDVAGRTLSDETAELCQFAREELRREFLEADIGISGCNFAVAESGSVVLISNEGNARLTTTLPKVHIAIMGMERLVPTWEELDIVVSMLTRSATGQKISVYMTAMSGPRRPQDIDGPEEFHLIVLDNGRSDILGTAYQEVLKCIRCGACLNVCPVYRHIGGHAYGGVYSGPIGAVLTPLLEGYEEWKELPFASSLCGACTEVCPVKIPLHDLLIEHRKDEVERGHVSWQEKLAFKGFGYLTTHSSLYDKAVRAGHMATGWLANDDVIEKGPGPIAGWTSVRDLPRPAKQSFREWWKKEKEGGTRGN</sequence>
<dbReference type="EMBL" id="FNED01000005">
    <property type="protein sequence ID" value="SDI58919.1"/>
    <property type="molecule type" value="Genomic_DNA"/>
</dbReference>
<dbReference type="Pfam" id="PF11870">
    <property type="entry name" value="LutB_C"/>
    <property type="match status" value="1"/>
</dbReference>
<dbReference type="InterPro" id="IPR037171">
    <property type="entry name" value="NagB/RpiA_transferase-like"/>
</dbReference>
<keyword evidence="4" id="KW-0677">Repeat</keyword>
<keyword evidence="2" id="KW-0004">4Fe-4S</keyword>
<keyword evidence="7" id="KW-0411">Iron-sulfur</keyword>
<evidence type="ECO:0000313" key="12">
    <source>
        <dbReference type="Proteomes" id="UP000182836"/>
    </source>
</evidence>
<keyword evidence="3" id="KW-0479">Metal-binding</keyword>
<dbReference type="PANTHER" id="PTHR47153">
    <property type="entry name" value="LACTATE UTILIZATION PROTEIN B"/>
    <property type="match status" value="1"/>
</dbReference>
<dbReference type="PROSITE" id="PS51379">
    <property type="entry name" value="4FE4S_FER_2"/>
    <property type="match status" value="1"/>
</dbReference>
<dbReference type="InterPro" id="IPR024569">
    <property type="entry name" value="LutB_C"/>
</dbReference>
<dbReference type="OrthoDB" id="9782337at2"/>
<evidence type="ECO:0000313" key="9">
    <source>
        <dbReference type="EMBL" id="KON99236.1"/>
    </source>
</evidence>
<dbReference type="InterPro" id="IPR004452">
    <property type="entry name" value="LutB/LldF"/>
</dbReference>
<evidence type="ECO:0000313" key="11">
    <source>
        <dbReference type="Proteomes" id="UP000037269"/>
    </source>
</evidence>
<dbReference type="Proteomes" id="UP000182836">
    <property type="component" value="Unassembled WGS sequence"/>
</dbReference>
<dbReference type="Proteomes" id="UP000037269">
    <property type="component" value="Unassembled WGS sequence"/>
</dbReference>
<dbReference type="PATRIC" id="fig|47500.8.peg.1301"/>
<organism evidence="9 11">
    <name type="scientific">Aneurinibacillus migulanus</name>
    <name type="common">Bacillus migulanus</name>
    <dbReference type="NCBI Taxonomy" id="47500"/>
    <lineage>
        <taxon>Bacteria</taxon>
        <taxon>Bacillati</taxon>
        <taxon>Bacillota</taxon>
        <taxon>Bacilli</taxon>
        <taxon>Bacillales</taxon>
        <taxon>Paenibacillaceae</taxon>
        <taxon>Aneurinibacillus group</taxon>
        <taxon>Aneurinibacillus</taxon>
    </lineage>
</organism>
<dbReference type="AlphaFoldDB" id="A0A0D1YJZ9"/>
<keyword evidence="5" id="KW-0249">Electron transport</keyword>
<evidence type="ECO:0000256" key="3">
    <source>
        <dbReference type="ARBA" id="ARBA00022723"/>
    </source>
</evidence>
<dbReference type="Gene3D" id="3.40.50.10420">
    <property type="entry name" value="NagB/RpiA/CoA transferase-like"/>
    <property type="match status" value="1"/>
</dbReference>
<reference evidence="9 11" key="1">
    <citation type="submission" date="2015-07" db="EMBL/GenBank/DDBJ databases">
        <title>Fjat-14205 dsm 2895.</title>
        <authorList>
            <person name="Liu B."/>
            <person name="Wang J."/>
            <person name="Zhu Y."/>
            <person name="Liu G."/>
            <person name="Chen Q."/>
            <person name="Chen Z."/>
            <person name="Lan J."/>
            <person name="Che J."/>
            <person name="Ge C."/>
            <person name="Shi H."/>
            <person name="Pan Z."/>
            <person name="Liu X."/>
        </authorList>
    </citation>
    <scope>NUCLEOTIDE SEQUENCE [LARGE SCALE GENOMIC DNA]</scope>
    <source>
        <strain evidence="9 11">DSM 2895</strain>
    </source>
</reference>
<dbReference type="PANTHER" id="PTHR47153:SF2">
    <property type="entry name" value="LACTATE UTILIZATION PROTEIN B"/>
    <property type="match status" value="1"/>
</dbReference>
<evidence type="ECO:0000256" key="5">
    <source>
        <dbReference type="ARBA" id="ARBA00022982"/>
    </source>
</evidence>
<dbReference type="InterPro" id="IPR017896">
    <property type="entry name" value="4Fe4S_Fe-S-bd"/>
</dbReference>
<accession>A0A0D1YJZ9</accession>
<keyword evidence="11" id="KW-1185">Reference proteome</keyword>
<evidence type="ECO:0000259" key="8">
    <source>
        <dbReference type="PROSITE" id="PS51379"/>
    </source>
</evidence>
<dbReference type="InterPro" id="IPR009051">
    <property type="entry name" value="Helical_ferredxn"/>
</dbReference>
<name>A0A0D1YJZ9_ANEMI</name>
<protein>
    <submittedName>
        <fullName evidence="9">Amino acid dehydrogenase</fullName>
    </submittedName>
    <submittedName>
        <fullName evidence="10">L-lactate dehydrogenase complex protein LldF</fullName>
    </submittedName>
</protein>
<evidence type="ECO:0000256" key="6">
    <source>
        <dbReference type="ARBA" id="ARBA00023004"/>
    </source>
</evidence>